<dbReference type="AlphaFoldDB" id="A0A510HG40"/>
<evidence type="ECO:0000313" key="8">
    <source>
        <dbReference type="Proteomes" id="UP000318065"/>
    </source>
</evidence>
<dbReference type="GO" id="GO:0016755">
    <property type="term" value="F:aminoacyltransferase activity"/>
    <property type="evidence" value="ECO:0007669"/>
    <property type="project" value="InterPro"/>
</dbReference>
<dbReference type="SUPFAM" id="SSF55729">
    <property type="entry name" value="Acyl-CoA N-acyltransferases (Nat)"/>
    <property type="match status" value="2"/>
</dbReference>
<organism evidence="7 8">
    <name type="scientific">Rubrobacter xylanophilus</name>
    <dbReference type="NCBI Taxonomy" id="49319"/>
    <lineage>
        <taxon>Bacteria</taxon>
        <taxon>Bacillati</taxon>
        <taxon>Actinomycetota</taxon>
        <taxon>Rubrobacteria</taxon>
        <taxon>Rubrobacterales</taxon>
        <taxon>Rubrobacteraceae</taxon>
        <taxon>Rubrobacter</taxon>
    </lineage>
</organism>
<comment type="similarity">
    <text evidence="1">Belongs to the FemABX family.</text>
</comment>
<dbReference type="GO" id="GO:0071555">
    <property type="term" value="P:cell wall organization"/>
    <property type="evidence" value="ECO:0007669"/>
    <property type="project" value="UniProtKB-KW"/>
</dbReference>
<dbReference type="Gene3D" id="3.40.630.30">
    <property type="match status" value="2"/>
</dbReference>
<evidence type="ECO:0000256" key="2">
    <source>
        <dbReference type="ARBA" id="ARBA00022679"/>
    </source>
</evidence>
<evidence type="ECO:0000313" key="7">
    <source>
        <dbReference type="EMBL" id="BBL78215.1"/>
    </source>
</evidence>
<dbReference type="Pfam" id="PF02388">
    <property type="entry name" value="FemAB"/>
    <property type="match status" value="2"/>
</dbReference>
<evidence type="ECO:0000256" key="5">
    <source>
        <dbReference type="ARBA" id="ARBA00023315"/>
    </source>
</evidence>
<sequence>MVVLRKIDEREEWNALVCRLGGSVLQSWEWGEFRGRHGWRPVRLGSEEAAVQLLVRPLPASGVSGALAYAPHGPVASDASTVAEAAAAAAEHARGLGAVLIDVEPRQPEDSGFKAPGFSASGTSVQPRCTLVVEVRGDAEEQLSALPKDTRYGVRRARREGIVAATSRDGGDLEAFMDLHEETARRQGFALRPREYYRQFMRDLPARLIVARREGEERLLAGAVILTFGEEAYYLYGASSREGENLYASYLVQFEALEEARRAGVRRYDMWGIPCRPHEGHPMWGVYKFKKKFGGRQERYVGTLRRELRPLRARAAEAAIRGYYLLQRLRGKSSGPLVD</sequence>
<dbReference type="InterPro" id="IPR016181">
    <property type="entry name" value="Acyl_CoA_acyltransferase"/>
</dbReference>
<keyword evidence="4" id="KW-0573">Peptidoglycan synthesis</keyword>
<dbReference type="Proteomes" id="UP000318065">
    <property type="component" value="Chromosome"/>
</dbReference>
<evidence type="ECO:0000256" key="3">
    <source>
        <dbReference type="ARBA" id="ARBA00022960"/>
    </source>
</evidence>
<dbReference type="GO" id="GO:0008360">
    <property type="term" value="P:regulation of cell shape"/>
    <property type="evidence" value="ECO:0007669"/>
    <property type="project" value="UniProtKB-KW"/>
</dbReference>
<proteinExistence type="inferred from homology"/>
<dbReference type="InterPro" id="IPR003447">
    <property type="entry name" value="FEMABX"/>
</dbReference>
<evidence type="ECO:0000256" key="1">
    <source>
        <dbReference type="ARBA" id="ARBA00009943"/>
    </source>
</evidence>
<accession>A0A510HG40</accession>
<keyword evidence="6" id="KW-0961">Cell wall biogenesis/degradation</keyword>
<evidence type="ECO:0000256" key="6">
    <source>
        <dbReference type="ARBA" id="ARBA00023316"/>
    </source>
</evidence>
<keyword evidence="3" id="KW-0133">Cell shape</keyword>
<reference evidence="7" key="1">
    <citation type="journal article" date="2019" name="Microbiol. Resour. Announc.">
        <title>Complete Genome Sequence of Rubrobacter xylanophilus Strain AA3-22, Isolated from Arima Onsen in Japan.</title>
        <authorList>
            <person name="Tomariguchi N."/>
            <person name="Miyazaki K."/>
        </authorList>
    </citation>
    <scope>NUCLEOTIDE SEQUENCE [LARGE SCALE GENOMIC DNA]</scope>
    <source>
        <strain evidence="7">AA3-22</strain>
    </source>
</reference>
<gene>
    <name evidence="7" type="ORF">RxyAA322_00690</name>
</gene>
<dbReference type="InterPro" id="IPR050644">
    <property type="entry name" value="PG_Glycine_Bridge_Synth"/>
</dbReference>
<evidence type="ECO:0000256" key="4">
    <source>
        <dbReference type="ARBA" id="ARBA00022984"/>
    </source>
</evidence>
<dbReference type="PANTHER" id="PTHR36174">
    <property type="entry name" value="LIPID II:GLYCINE GLYCYLTRANSFERASE"/>
    <property type="match status" value="1"/>
</dbReference>
<dbReference type="GO" id="GO:0009252">
    <property type="term" value="P:peptidoglycan biosynthetic process"/>
    <property type="evidence" value="ECO:0007669"/>
    <property type="project" value="UniProtKB-KW"/>
</dbReference>
<dbReference type="PROSITE" id="PS51191">
    <property type="entry name" value="FEMABX"/>
    <property type="match status" value="1"/>
</dbReference>
<dbReference type="EMBL" id="AP019791">
    <property type="protein sequence ID" value="BBL78215.1"/>
    <property type="molecule type" value="Genomic_DNA"/>
</dbReference>
<name>A0A510HG40_9ACTN</name>
<keyword evidence="8" id="KW-1185">Reference proteome</keyword>
<keyword evidence="5" id="KW-0012">Acyltransferase</keyword>
<dbReference type="PANTHER" id="PTHR36174:SF1">
    <property type="entry name" value="LIPID II:GLYCINE GLYCYLTRANSFERASE"/>
    <property type="match status" value="1"/>
</dbReference>
<protein>
    <submittedName>
        <fullName evidence="7">Methicillin resistance protein</fullName>
    </submittedName>
</protein>
<keyword evidence="2" id="KW-0808">Transferase</keyword>